<evidence type="ECO:0000256" key="1">
    <source>
        <dbReference type="ARBA" id="ARBA00008136"/>
    </source>
</evidence>
<keyword evidence="3" id="KW-0227">DNA damage</keyword>
<evidence type="ECO:0000256" key="2">
    <source>
        <dbReference type="ARBA" id="ARBA00022670"/>
    </source>
</evidence>
<keyword evidence="6" id="KW-0238">DNA-binding</keyword>
<organism evidence="8">
    <name type="scientific">hydrothermal vent metagenome</name>
    <dbReference type="NCBI Taxonomy" id="652676"/>
    <lineage>
        <taxon>unclassified sequences</taxon>
        <taxon>metagenomes</taxon>
        <taxon>ecological metagenomes</taxon>
    </lineage>
</organism>
<keyword evidence="5" id="KW-0190">Covalent protein-DNA linkage</keyword>
<evidence type="ECO:0000256" key="5">
    <source>
        <dbReference type="ARBA" id="ARBA00023124"/>
    </source>
</evidence>
<evidence type="ECO:0000256" key="4">
    <source>
        <dbReference type="ARBA" id="ARBA00022801"/>
    </source>
</evidence>
<sequence>MCGRFVQKETPEYYADYFQAQLMPIFEQREPQYNVAPTNPVLAVAVHDGIRQLESFRWGLLPFWAKDKRIGAKLINARVETAATKPAFRDSFAKRRCLIPADGFFEWQVRSKGKLPHYIYAADHSPLAFAGMWSVWRDPETDTKIVTCTIMTGDPVKSVAPVHDRMPVVLAPDTWEAWLDRDRTDTDEILTLLASRPDPVMALHPVATLVNKVANNLAENIAPLDSAVGDAQQSLLDL</sequence>
<dbReference type="PANTHER" id="PTHR13604:SF0">
    <property type="entry name" value="ABASIC SITE PROCESSING PROTEIN HMCES"/>
    <property type="match status" value="1"/>
</dbReference>
<dbReference type="Gene3D" id="3.90.1680.10">
    <property type="entry name" value="SOS response associated peptidase-like"/>
    <property type="match status" value="1"/>
</dbReference>
<dbReference type="GO" id="GO:0003697">
    <property type="term" value="F:single-stranded DNA binding"/>
    <property type="evidence" value="ECO:0007669"/>
    <property type="project" value="InterPro"/>
</dbReference>
<evidence type="ECO:0000313" key="8">
    <source>
        <dbReference type="EMBL" id="VAW01319.1"/>
    </source>
</evidence>
<evidence type="ECO:0000256" key="7">
    <source>
        <dbReference type="ARBA" id="ARBA00023239"/>
    </source>
</evidence>
<dbReference type="GO" id="GO:0006508">
    <property type="term" value="P:proteolysis"/>
    <property type="evidence" value="ECO:0007669"/>
    <property type="project" value="UniProtKB-KW"/>
</dbReference>
<proteinExistence type="inferred from homology"/>
<name>A0A3B0SKQ9_9ZZZZ</name>
<gene>
    <name evidence="8" type="ORF">MNBD_ACTINO02-927</name>
</gene>
<dbReference type="AlphaFoldDB" id="A0A3B0SKQ9"/>
<dbReference type="GO" id="GO:0008233">
    <property type="term" value="F:peptidase activity"/>
    <property type="evidence" value="ECO:0007669"/>
    <property type="project" value="UniProtKB-KW"/>
</dbReference>
<evidence type="ECO:0000256" key="3">
    <source>
        <dbReference type="ARBA" id="ARBA00022763"/>
    </source>
</evidence>
<dbReference type="SUPFAM" id="SSF143081">
    <property type="entry name" value="BB1717-like"/>
    <property type="match status" value="1"/>
</dbReference>
<dbReference type="PANTHER" id="PTHR13604">
    <property type="entry name" value="DC12-RELATED"/>
    <property type="match status" value="1"/>
</dbReference>
<dbReference type="Pfam" id="PF02586">
    <property type="entry name" value="SRAP"/>
    <property type="match status" value="1"/>
</dbReference>
<comment type="similarity">
    <text evidence="1">Belongs to the SOS response-associated peptidase family.</text>
</comment>
<reference evidence="8" key="1">
    <citation type="submission" date="2018-06" db="EMBL/GenBank/DDBJ databases">
        <authorList>
            <person name="Zhirakovskaya E."/>
        </authorList>
    </citation>
    <scope>NUCLEOTIDE SEQUENCE</scope>
</reference>
<dbReference type="EMBL" id="UOEK01000209">
    <property type="protein sequence ID" value="VAW01319.1"/>
    <property type="molecule type" value="Genomic_DNA"/>
</dbReference>
<dbReference type="InterPro" id="IPR003738">
    <property type="entry name" value="SRAP"/>
</dbReference>
<keyword evidence="2" id="KW-0645">Protease</keyword>
<dbReference type="GO" id="GO:0016829">
    <property type="term" value="F:lyase activity"/>
    <property type="evidence" value="ECO:0007669"/>
    <property type="project" value="UniProtKB-KW"/>
</dbReference>
<keyword evidence="7" id="KW-0456">Lyase</keyword>
<protein>
    <submittedName>
        <fullName evidence="8">Gifsy-2 prophage protein</fullName>
    </submittedName>
</protein>
<dbReference type="GO" id="GO:0106300">
    <property type="term" value="P:protein-DNA covalent cross-linking repair"/>
    <property type="evidence" value="ECO:0007669"/>
    <property type="project" value="InterPro"/>
</dbReference>
<keyword evidence="4" id="KW-0378">Hydrolase</keyword>
<dbReference type="InterPro" id="IPR036590">
    <property type="entry name" value="SRAP-like"/>
</dbReference>
<evidence type="ECO:0000256" key="6">
    <source>
        <dbReference type="ARBA" id="ARBA00023125"/>
    </source>
</evidence>
<accession>A0A3B0SKQ9</accession>